<keyword evidence="5" id="KW-0272">Extracellular matrix</keyword>
<dbReference type="eggNOG" id="KOG3913">
    <property type="taxonomic scope" value="Eukaryota"/>
</dbReference>
<keyword evidence="3 9" id="KW-0217">Developmental protein</keyword>
<reference evidence="12" key="1">
    <citation type="submission" date="2003-08" db="EMBL/GenBank/DDBJ databases">
        <authorList>
            <person name="Birren B."/>
            <person name="Nusbaum C."/>
            <person name="Abebe A."/>
            <person name="Abouelleil A."/>
            <person name="Adekoya E."/>
            <person name="Ait-zahra M."/>
            <person name="Allen N."/>
            <person name="Allen T."/>
            <person name="An P."/>
            <person name="Anderson M."/>
            <person name="Anderson S."/>
            <person name="Arachchi H."/>
            <person name="Armbruster J."/>
            <person name="Bachantsang P."/>
            <person name="Baldwin J."/>
            <person name="Barry A."/>
            <person name="Bayul T."/>
            <person name="Blitshsteyn B."/>
            <person name="Bloom T."/>
            <person name="Blye J."/>
            <person name="Boguslavskiy L."/>
            <person name="Borowsky M."/>
            <person name="Boukhgalter B."/>
            <person name="Brunache A."/>
            <person name="Butler J."/>
            <person name="Calixte N."/>
            <person name="Calvo S."/>
            <person name="Camarata J."/>
            <person name="Campo K."/>
            <person name="Chang J."/>
            <person name="Cheshatsang Y."/>
            <person name="Citroen M."/>
            <person name="Collymore A."/>
            <person name="Considine T."/>
            <person name="Cook A."/>
            <person name="Cooke P."/>
            <person name="Corum B."/>
            <person name="Cuomo C."/>
            <person name="David R."/>
            <person name="Dawoe T."/>
            <person name="Degray S."/>
            <person name="Dodge S."/>
            <person name="Dooley K."/>
            <person name="Dorje P."/>
            <person name="Dorjee K."/>
            <person name="Dorris L."/>
            <person name="Duffey N."/>
            <person name="Dupes A."/>
            <person name="Elkins T."/>
            <person name="Engels R."/>
            <person name="Erickson J."/>
            <person name="Farina A."/>
            <person name="Faro S."/>
            <person name="Ferreira P."/>
            <person name="Fischer H."/>
            <person name="Fitzgerald M."/>
            <person name="Foley K."/>
            <person name="Gage D."/>
            <person name="Galagan J."/>
            <person name="Gearin G."/>
            <person name="Gnerre S."/>
            <person name="Gnirke A."/>
            <person name="Goyette A."/>
            <person name="Graham J."/>
            <person name="Grandbois E."/>
            <person name="Gyaltsen K."/>
            <person name="Hafez N."/>
            <person name="Hagopian D."/>
            <person name="Hagos B."/>
            <person name="Hall J."/>
            <person name="Hatcher B."/>
            <person name="Heller A."/>
            <person name="Higgins H."/>
            <person name="Honan T."/>
            <person name="Horn A."/>
            <person name="Houde N."/>
            <person name="Hughes L."/>
            <person name="Hulme W."/>
            <person name="Husby E."/>
            <person name="Iliev I."/>
            <person name="Jaffe D."/>
            <person name="Jones C."/>
            <person name="Kamal M."/>
            <person name="Kamat A."/>
            <person name="Kamvysselis M."/>
            <person name="Karlsson E."/>
            <person name="Kells C."/>
            <person name="Kieu A."/>
            <person name="Kisner P."/>
            <person name="Kodira C."/>
            <person name="Kulbokas E."/>
            <person name="Labutti K."/>
            <person name="Lama D."/>
            <person name="Landers T."/>
            <person name="Leger J."/>
            <person name="Levine S."/>
            <person name="Lewis D."/>
            <person name="Lewis T."/>
            <person name="Lindblad-toh K."/>
            <person name="Liu X."/>
            <person name="Lokyitsang T."/>
            <person name="Lokyitsang Y."/>
            <person name="Lucien O."/>
            <person name="Lui A."/>
            <person name="Ma L.J."/>
            <person name="Mabbitt R."/>
            <person name="Macdonald J."/>
            <person name="Maclean C."/>
            <person name="Major J."/>
            <person name="Manning J."/>
            <person name="Marabella R."/>
            <person name="Maru K."/>
            <person name="Matthews C."/>
            <person name="Mauceli E."/>
            <person name="Mccarthy M."/>
            <person name="Mcdonough S."/>
            <person name="Mcghee T."/>
            <person name="Meldrim J."/>
            <person name="Meneus L."/>
            <person name="Mesirov J."/>
            <person name="Mihalev A."/>
            <person name="Mihova T."/>
            <person name="Mikkelsen T."/>
            <person name="Mlenga V."/>
            <person name="Moru K."/>
            <person name="Mozes J."/>
            <person name="Mulrain L."/>
            <person name="Munson G."/>
            <person name="Naylor J."/>
            <person name="Newes C."/>
            <person name="Nguyen C."/>
            <person name="Nguyen N."/>
            <person name="Nguyen T."/>
            <person name="Nicol R."/>
            <person name="Nielsen C."/>
            <person name="Nizzari M."/>
            <person name="Norbu C."/>
            <person name="Norbu N."/>
            <person name="O'donnell P."/>
            <person name="Okoawo O."/>
            <person name="O'leary S."/>
            <person name="Omotosho B."/>
            <person name="O'neill K."/>
            <person name="Osman S."/>
            <person name="Parker S."/>
            <person name="Perrin D."/>
            <person name="Phunkhang P."/>
            <person name="Piqani B."/>
            <person name="Purcell S."/>
            <person name="Rachupka T."/>
            <person name="Ramasamy U."/>
            <person name="Rameau R."/>
            <person name="Ray V."/>
            <person name="Raymond C."/>
            <person name="Retta R."/>
            <person name="Richardson S."/>
            <person name="Rise C."/>
            <person name="Rodriguez J."/>
            <person name="Rogers J."/>
            <person name="Rogov P."/>
            <person name="Rutman M."/>
            <person name="Schupbach R."/>
            <person name="Seaman C."/>
            <person name="Settipalli S."/>
            <person name="Sharpe T."/>
            <person name="Sheridan J."/>
            <person name="Sherpa N."/>
            <person name="Shi J."/>
            <person name="Smirnov S."/>
            <person name="Smith C."/>
            <person name="Sougnez C."/>
            <person name="Spencer B."/>
            <person name="Stalker J."/>
            <person name="Stange-thomann N."/>
            <person name="Stavropoulos S."/>
            <person name="Stetson K."/>
            <person name="Stone C."/>
            <person name="Stone S."/>
            <person name="Stubbs M."/>
            <person name="Talamas J."/>
            <person name="Tchuinga P."/>
            <person name="Tenzing P."/>
            <person name="Tesfaye S."/>
            <person name="Theodore J."/>
            <person name="Thoulutsang Y."/>
            <person name="Topham K."/>
            <person name="Towey S."/>
            <person name="Tsamla T."/>
            <person name="Tsomo N."/>
            <person name="Vallee D."/>
            <person name="Vassiliev H."/>
            <person name="Venkataraman V."/>
            <person name="Vinson J."/>
            <person name="Vo A."/>
            <person name="Wade C."/>
            <person name="Wang S."/>
            <person name="Wangchuk T."/>
            <person name="Wangdi T."/>
            <person name="Whittaker C."/>
            <person name="Wilkinson J."/>
            <person name="Wu Y."/>
            <person name="Wyman D."/>
            <person name="Yadav S."/>
            <person name="Yang S."/>
            <person name="Yang X."/>
            <person name="Yeager S."/>
            <person name="Yee E."/>
            <person name="Young G."/>
            <person name="Zainoun J."/>
            <person name="Zembeck L."/>
            <person name="Zimmer A."/>
            <person name="Zody M."/>
            <person name="Lander E."/>
        </authorList>
    </citation>
    <scope>NUCLEOTIDE SEQUENCE [LARGE SCALE GENOMIC DNA]</scope>
</reference>
<dbReference type="PANTHER" id="PTHR12027">
    <property type="entry name" value="WNT RELATED"/>
    <property type="match status" value="1"/>
</dbReference>
<feature type="signal peptide" evidence="10">
    <location>
        <begin position="1"/>
        <end position="20"/>
    </location>
</feature>
<comment type="similarity">
    <text evidence="2 9">Belongs to the Wnt family.</text>
</comment>
<evidence type="ECO:0000256" key="5">
    <source>
        <dbReference type="ARBA" id="ARBA00022530"/>
    </source>
</evidence>
<dbReference type="PRINTS" id="PR01349">
    <property type="entry name" value="WNTPROTEIN"/>
</dbReference>
<dbReference type="Pfam" id="PF00110">
    <property type="entry name" value="wnt"/>
    <property type="match status" value="1"/>
</dbReference>
<keyword evidence="12" id="KW-1185">Reference proteome</keyword>
<dbReference type="Proteomes" id="UP000007875">
    <property type="component" value="Unassembled WGS sequence"/>
</dbReference>
<dbReference type="AlphaFoldDB" id="H2YTF3"/>
<dbReference type="InterPro" id="IPR005817">
    <property type="entry name" value="Wnt"/>
</dbReference>
<dbReference type="GO" id="GO:0045165">
    <property type="term" value="P:cell fate commitment"/>
    <property type="evidence" value="ECO:0007669"/>
    <property type="project" value="TreeGrafter"/>
</dbReference>
<protein>
    <recommendedName>
        <fullName evidence="9">Protein Wnt</fullName>
    </recommendedName>
</protein>
<keyword evidence="4" id="KW-0964">Secreted</keyword>
<evidence type="ECO:0000313" key="12">
    <source>
        <dbReference type="Proteomes" id="UP000007875"/>
    </source>
</evidence>
<dbReference type="InterPro" id="IPR018161">
    <property type="entry name" value="Wnt_CS"/>
</dbReference>
<evidence type="ECO:0000256" key="1">
    <source>
        <dbReference type="ARBA" id="ARBA00004498"/>
    </source>
</evidence>
<evidence type="ECO:0000256" key="10">
    <source>
        <dbReference type="SAM" id="SignalP"/>
    </source>
</evidence>
<evidence type="ECO:0000256" key="8">
    <source>
        <dbReference type="ARBA" id="ARBA00023288"/>
    </source>
</evidence>
<evidence type="ECO:0000256" key="6">
    <source>
        <dbReference type="ARBA" id="ARBA00022687"/>
    </source>
</evidence>
<name>H2YTF3_CIOSA</name>
<dbReference type="PROSITE" id="PS00246">
    <property type="entry name" value="WNT1"/>
    <property type="match status" value="1"/>
</dbReference>
<evidence type="ECO:0000256" key="7">
    <source>
        <dbReference type="ARBA" id="ARBA00023157"/>
    </source>
</evidence>
<keyword evidence="8" id="KW-0449">Lipoprotein</keyword>
<dbReference type="InterPro" id="IPR043158">
    <property type="entry name" value="Wnt_C"/>
</dbReference>
<dbReference type="OMA" id="GLTHVMA"/>
<dbReference type="PANTHER" id="PTHR12027:SF100">
    <property type="entry name" value="PROTEIN WNT"/>
    <property type="match status" value="1"/>
</dbReference>
<comment type="subcellular location">
    <subcellularLocation>
        <location evidence="1 9">Secreted</location>
        <location evidence="1 9">Extracellular space</location>
        <location evidence="1 9">Extracellular matrix</location>
    </subcellularLocation>
</comment>
<feature type="chain" id="PRO_5003578548" description="Protein Wnt" evidence="10">
    <location>
        <begin position="21"/>
        <end position="375"/>
    </location>
</feature>
<keyword evidence="6 9" id="KW-0879">Wnt signaling pathway</keyword>
<evidence type="ECO:0000256" key="2">
    <source>
        <dbReference type="ARBA" id="ARBA00005683"/>
    </source>
</evidence>
<dbReference type="InParanoid" id="H2YTF3"/>
<evidence type="ECO:0000256" key="3">
    <source>
        <dbReference type="ARBA" id="ARBA00022473"/>
    </source>
</evidence>
<evidence type="ECO:0000256" key="9">
    <source>
        <dbReference type="RuleBase" id="RU003500"/>
    </source>
</evidence>
<dbReference type="STRING" id="51511.ENSCSAVP00000008613"/>
<dbReference type="SMART" id="SM00097">
    <property type="entry name" value="WNT1"/>
    <property type="match status" value="1"/>
</dbReference>
<keyword evidence="7" id="KW-1015">Disulfide bond</keyword>
<keyword evidence="10" id="KW-0732">Signal</keyword>
<dbReference type="GO" id="GO:0030182">
    <property type="term" value="P:neuron differentiation"/>
    <property type="evidence" value="ECO:0007669"/>
    <property type="project" value="TreeGrafter"/>
</dbReference>
<accession>H2YTF3</accession>
<reference evidence="11" key="3">
    <citation type="submission" date="2025-09" db="UniProtKB">
        <authorList>
            <consortium name="Ensembl"/>
        </authorList>
    </citation>
    <scope>IDENTIFICATION</scope>
</reference>
<dbReference type="GeneTree" id="ENSGT00940000157854"/>
<proteinExistence type="inferred from homology"/>
<comment type="function">
    <text evidence="9">Ligand for members of the frizzled family of seven transmembrane receptors.</text>
</comment>
<dbReference type="Gene3D" id="3.30.2460.20">
    <property type="match status" value="1"/>
</dbReference>
<dbReference type="FunFam" id="3.30.2460.20:FF:000001">
    <property type="entry name" value="Wnt homolog"/>
    <property type="match status" value="1"/>
</dbReference>
<sequence length="375" mass="42158">MCYVFLQAMLISSVISPISIVDGTGAPRWWNIIRLLQFHPRNATHYPSYTTSPIICTRLPWLGARQLQFCSNNIELMPSIAHGTKMGIDQCKHQFNNRRWNCKTQPVQHPRASRRGNVFGPVLERASREAAFVHAIAAAGVAYSVTKACSTGTLRSCGCDNRVKGKKSIGVKWSWGECNDNVQVGVAASRKFADATDQGSDARSIMNRHNNEAGRQVLLRGMRFICKCHGVSGSCQFQTCFWSLPRFSSVGAELKRMFIDAQKMRVERHLETRGWVESLVRGAETVRSPTTNDLVYYEESPDFCERNVSLGIEGTRGRLCNATSSGVDNCDLLCCGRGYTTTPRTRVERCRCTFQWCCKVTCDQCTVHYEEHRCN</sequence>
<dbReference type="Ensembl" id="ENSCSAVT00000008723.1">
    <property type="protein sequence ID" value="ENSCSAVP00000008613.1"/>
    <property type="gene ID" value="ENSCSAVG00000005127.1"/>
</dbReference>
<dbReference type="GO" id="GO:0005615">
    <property type="term" value="C:extracellular space"/>
    <property type="evidence" value="ECO:0007669"/>
    <property type="project" value="TreeGrafter"/>
</dbReference>
<dbReference type="FunCoup" id="H2YTF3">
    <property type="interactions" value="22"/>
</dbReference>
<dbReference type="GO" id="GO:0005125">
    <property type="term" value="F:cytokine activity"/>
    <property type="evidence" value="ECO:0007669"/>
    <property type="project" value="TreeGrafter"/>
</dbReference>
<organism evidence="11 12">
    <name type="scientific">Ciona savignyi</name>
    <name type="common">Pacific transparent sea squirt</name>
    <dbReference type="NCBI Taxonomy" id="51511"/>
    <lineage>
        <taxon>Eukaryota</taxon>
        <taxon>Metazoa</taxon>
        <taxon>Chordata</taxon>
        <taxon>Tunicata</taxon>
        <taxon>Ascidiacea</taxon>
        <taxon>Phlebobranchia</taxon>
        <taxon>Cionidae</taxon>
        <taxon>Ciona</taxon>
    </lineage>
</organism>
<evidence type="ECO:0000256" key="4">
    <source>
        <dbReference type="ARBA" id="ARBA00022525"/>
    </source>
</evidence>
<dbReference type="GO" id="GO:0005109">
    <property type="term" value="F:frizzled binding"/>
    <property type="evidence" value="ECO:0007669"/>
    <property type="project" value="TreeGrafter"/>
</dbReference>
<evidence type="ECO:0000313" key="11">
    <source>
        <dbReference type="Ensembl" id="ENSCSAVP00000008613.1"/>
    </source>
</evidence>
<reference evidence="11" key="2">
    <citation type="submission" date="2025-08" db="UniProtKB">
        <authorList>
            <consortium name="Ensembl"/>
        </authorList>
    </citation>
    <scope>IDENTIFICATION</scope>
</reference>
<dbReference type="GO" id="GO:0060070">
    <property type="term" value="P:canonical Wnt signaling pathway"/>
    <property type="evidence" value="ECO:0007669"/>
    <property type="project" value="TreeGrafter"/>
</dbReference>